<comment type="caution">
    <text evidence="8">The sequence shown here is derived from an EMBL/GenBank/DDBJ whole genome shotgun (WGS) entry which is preliminary data.</text>
</comment>
<name>A0ABY1Q3H3_9BURK</name>
<dbReference type="PROSITE" id="PS50292">
    <property type="entry name" value="PEROXIDASE_3"/>
    <property type="match status" value="1"/>
</dbReference>
<proteinExistence type="predicted"/>
<dbReference type="InterPro" id="IPR011049">
    <property type="entry name" value="Serralysin-like_metalloprot_C"/>
</dbReference>
<dbReference type="PANTHER" id="PTHR38340">
    <property type="entry name" value="S-LAYER PROTEIN"/>
    <property type="match status" value="1"/>
</dbReference>
<dbReference type="InterPro" id="IPR037120">
    <property type="entry name" value="Haem_peroxidase_sf_animal"/>
</dbReference>
<evidence type="ECO:0000256" key="6">
    <source>
        <dbReference type="ARBA" id="ARBA00023026"/>
    </source>
</evidence>
<dbReference type="InterPro" id="IPR003995">
    <property type="entry name" value="RTX_toxin_determinant-A"/>
</dbReference>
<dbReference type="SUPFAM" id="SSF48113">
    <property type="entry name" value="Heme-dependent peroxidases"/>
    <property type="match status" value="1"/>
</dbReference>
<comment type="subcellular location">
    <subcellularLocation>
        <location evidence="1">Membrane</location>
    </subcellularLocation>
    <subcellularLocation>
        <location evidence="2">Secreted</location>
    </subcellularLocation>
</comment>
<dbReference type="Gene3D" id="2.150.10.10">
    <property type="entry name" value="Serralysin-like metalloprotease, C-terminal"/>
    <property type="match status" value="8"/>
</dbReference>
<keyword evidence="3" id="KW-0964">Secreted</keyword>
<dbReference type="InterPro" id="IPR019791">
    <property type="entry name" value="Haem_peroxidase_animal"/>
</dbReference>
<keyword evidence="5" id="KW-0677">Repeat</keyword>
<sequence length="2281" mass="232553">MATFIRSDLDFILTQIRMAEAGQPPVNTHLSFGLRQVNGENNSIVPGQVDYGAADGLFPRVGEPVFNQAEAGTSYASSTGLVIDSAPRTISNLIADQSSGNAAAVQAAATASDALGTGYQHSLPGADGVLGTADDLLVNANTPAGSDASLFINNVTPDNGLSAPFNTWMAYFGQFFDHGVDLVNKGGSGTVFIPLMPDDPLYVAGSPTNFMVLTRATNQPGADGILGTSDDLHEGTNSVTPFVDQNQTYSSHPSHQVFLREYATGADGRIHATGRLLDHVAPDGSHHMATWADVKSNALKLGIRLSDEDVHNVPLLATDAYGNFIPHPVTGMAQVVMRGADQRAGTADDVLVSGTPASPVSLADAVRTGHAFLNDIAHGAAPTEPGAVGTHLVADADLAAGGPVAAGAYDNELLDAHYIAGDGRANENMGLTAVHEVFHSEHNRLIEQTKALIRAELANGDTAFASNWVVAGANLADGIAENEWNGERLFQVAKFGTETQYQHLVFEEFARKVAPTIHAFGNSDIHLDPAVTAEFAHAVYRFGHSMLNETFTRYELAADGTPVLDAHGRPVLSEMGLIDAFTNPLAYAAAGADAAGEIVLGSVNQVGNEIDEFVTGTLRNNLLGLPLDLAALNIARGRETGVPSLNLLRNQLYSQTQDTALKPYDNWEEFGQFLKHPASLVNFIAAYGAHASIAGAATLADKRSAALDLVTHGSATPGSAGFSQDAYDFIHSAGAYANQPDSPHPQWGTGSVTGVDAVDLWIGGLAEKQSLFGGLLGSTFNFIFETQLESLQDGDRLYYLPRLEGTHWGTEVEGNSFADLIMRNTGTHHLSASIFLTPEYVVEAGRINPNDPSTWLRNPETGKLLVDVMADGTVRFIGDDNFLGNTIVLGGTAGNDRLLAGQADDDTVYGDGGDDIIDGGNGNDFLYGGTGNDFISDSAGNDTIHGDEGNDTIRAGIGDDIVFGGDGNDLIDGGKGIDVVAGGLGNDIILAGEGDDEVQGNEGDDWIEGGAGGDLLVGDSAAPTGQVPLFGGNDVLIGGTEGDRMQGFSGDDIMTGLGGFDRFEGKLGYDWAVYQDETQGVSVDMNRKEFITAPNIPAGDAIRDVFIETEGVSGSSHDDVLQGTDNRLADTFNELNNLSLINGLRSFFPGARVNYSNGNIMLGGGGSDIIEGRGGNDIIDGDAALHVRLAGSGAGASIVREITSDGRAGDIDVARYRDVMGNYIVEFPDAQGFYTVSHILPTGAVGIDGVDRVRNIERLQFSDGMISLQGPNGVPFGVPLILGDSNPATAIVDPVVGQALTVNTADLFDGDGIVGPFTYQWQTQDAARLRWVPITGATGASYTPSDFQQGSALRVQVRYVDGLGITETVVSAQTANVAFPPQVNTAPFVVQQQAVTGLPDTTMKEHTQINLFLPLLTVFADAQTPSNQLVYAATLANGQPLASMGLSFAMTTNAAGQVTGARVTGSPPDNFIGAIEIRVSATDAGPGTPLTVTDNFIINVQPNLIVGTAGADVLAGTGGVDQIMGLDGNDTLSGLGGDDILDGGNGNDILNGNAGNDKLFGGAGDDTLNGNAGDDTMAGGMGGDTYVVDSAADVVTELAGQGIDTVQTTLAAYALGANAENLERLGNADFTGAGNALNNVITGGAGIDALDGGAGDDILNGGNGADILAGGEGNDTLNGNGGADRMAGGVGNDTYIVDSAGDTVTEAAGEGADLVQTTLQAYALGNNVENLAYIGSGNFSGTGNALNNELSGGGGRDTLDGGAGADTMTGGAGDDTYVVDNALDVAVELAGGGIDTVQTSLGSYTLGSELENLRYTGAAAFAGTGNALANTITGGSGNDSLAGGGGDDTLVGGAGQDTLAGGAGNDTYVVDNNGDTVTELAGEGSDTVQTALGSYILGANVENLSYTGVAGFTGAGNALGNVITGGAGNDLLDGLAGIDTLTGGAGNDIYVVDNAADVVIEAPNSGTDLVRASASSYQLSADVENLSYVGTTSFAGTGNALDNEIASGAGNDTLDGGGGADRLSGGGGDDIYLVDNTLDLVVELNNAGIDLVRSTANAYALGVNVENLTFTGAGSFAGTGNNLANLLVGGAGNDLLDGLGGADTMTGGLGNDTYVVNINGDVVNEDAGGGIDTVISTGNGYTLGANVENLTQRGGAGTLNGNALNNVLTGDTGADTLRGLDGDDVLIGGGGDDTLIGGAGNDVFMFGPGFGHDTLTGFDANPVGGQDLLNLTGLGITAATFSQVHITDAGADTLVTIGADSILLSGVGNHLLVTIDDFILS</sequence>
<dbReference type="InterPro" id="IPR010255">
    <property type="entry name" value="Haem_peroxidase_sf"/>
</dbReference>
<dbReference type="InterPro" id="IPR050557">
    <property type="entry name" value="RTX_toxin/Mannuronan_C5-epim"/>
</dbReference>
<dbReference type="PROSITE" id="PS00330">
    <property type="entry name" value="HEMOLYSIN_CALCIUM"/>
    <property type="match status" value="10"/>
</dbReference>
<dbReference type="PRINTS" id="PR01488">
    <property type="entry name" value="RTXTOXINA"/>
</dbReference>
<keyword evidence="7" id="KW-0472">Membrane</keyword>
<protein>
    <submittedName>
        <fullName evidence="8">Ca2+-binding protein, RTX toxin-related</fullName>
    </submittedName>
</protein>
<gene>
    <name evidence="8" type="ORF">SAMN06295970_105228</name>
</gene>
<dbReference type="CDD" id="cd09821">
    <property type="entry name" value="An_peroxidase_bacterial_2"/>
    <property type="match status" value="1"/>
</dbReference>
<evidence type="ECO:0000256" key="4">
    <source>
        <dbReference type="ARBA" id="ARBA00022656"/>
    </source>
</evidence>
<dbReference type="PANTHER" id="PTHR38340:SF1">
    <property type="entry name" value="S-LAYER PROTEIN"/>
    <property type="match status" value="1"/>
</dbReference>
<dbReference type="Proteomes" id="UP001158049">
    <property type="component" value="Unassembled WGS sequence"/>
</dbReference>
<keyword evidence="9" id="KW-1185">Reference proteome</keyword>
<dbReference type="Pfam" id="PF00353">
    <property type="entry name" value="HemolysinCabind"/>
    <property type="match status" value="13"/>
</dbReference>
<keyword evidence="6" id="KW-0843">Virulence</keyword>
<dbReference type="RefSeq" id="WP_283442085.1">
    <property type="nucleotide sequence ID" value="NZ_FXUL01000005.1"/>
</dbReference>
<dbReference type="InterPro" id="IPR001343">
    <property type="entry name" value="Hemolysn_Ca-bd"/>
</dbReference>
<dbReference type="InterPro" id="IPR018511">
    <property type="entry name" value="Hemolysin-typ_Ca-bd_CS"/>
</dbReference>
<dbReference type="EMBL" id="FXUL01000005">
    <property type="protein sequence ID" value="SMP58241.1"/>
    <property type="molecule type" value="Genomic_DNA"/>
</dbReference>
<evidence type="ECO:0000256" key="2">
    <source>
        <dbReference type="ARBA" id="ARBA00004613"/>
    </source>
</evidence>
<evidence type="ECO:0000256" key="1">
    <source>
        <dbReference type="ARBA" id="ARBA00004370"/>
    </source>
</evidence>
<evidence type="ECO:0000313" key="9">
    <source>
        <dbReference type="Proteomes" id="UP001158049"/>
    </source>
</evidence>
<reference evidence="8 9" key="1">
    <citation type="submission" date="2017-05" db="EMBL/GenBank/DDBJ databases">
        <authorList>
            <person name="Varghese N."/>
            <person name="Submissions S."/>
        </authorList>
    </citation>
    <scope>NUCLEOTIDE SEQUENCE [LARGE SCALE GENOMIC DNA]</scope>
    <source>
        <strain evidence="8 9">DSM 26001</strain>
    </source>
</reference>
<keyword evidence="4" id="KW-0800">Toxin</keyword>
<organism evidence="8 9">
    <name type="scientific">Noviherbaspirillum suwonense</name>
    <dbReference type="NCBI Taxonomy" id="1224511"/>
    <lineage>
        <taxon>Bacteria</taxon>
        <taxon>Pseudomonadati</taxon>
        <taxon>Pseudomonadota</taxon>
        <taxon>Betaproteobacteria</taxon>
        <taxon>Burkholderiales</taxon>
        <taxon>Oxalobacteraceae</taxon>
        <taxon>Noviherbaspirillum</taxon>
    </lineage>
</organism>
<evidence type="ECO:0000313" key="8">
    <source>
        <dbReference type="EMBL" id="SMP58241.1"/>
    </source>
</evidence>
<dbReference type="SUPFAM" id="SSF51120">
    <property type="entry name" value="beta-Roll"/>
    <property type="match status" value="8"/>
</dbReference>
<evidence type="ECO:0000256" key="7">
    <source>
        <dbReference type="ARBA" id="ARBA00023136"/>
    </source>
</evidence>
<accession>A0ABY1Q3H3</accession>
<dbReference type="Pfam" id="PF03098">
    <property type="entry name" value="An_peroxidase"/>
    <property type="match status" value="2"/>
</dbReference>
<dbReference type="Gene3D" id="2.60.40.2700">
    <property type="match status" value="1"/>
</dbReference>
<evidence type="ECO:0000256" key="5">
    <source>
        <dbReference type="ARBA" id="ARBA00022737"/>
    </source>
</evidence>
<dbReference type="PRINTS" id="PR00313">
    <property type="entry name" value="CABNDNGRPT"/>
</dbReference>
<dbReference type="Gene3D" id="1.10.640.10">
    <property type="entry name" value="Haem peroxidase domain superfamily, animal type"/>
    <property type="match status" value="1"/>
</dbReference>
<evidence type="ECO:0000256" key="3">
    <source>
        <dbReference type="ARBA" id="ARBA00022525"/>
    </source>
</evidence>